<dbReference type="Proteomes" id="UP000009224">
    <property type="component" value="Chromosome"/>
</dbReference>
<dbReference type="EMBL" id="CP002329">
    <property type="protein sequence ID" value="AEF34457.1"/>
    <property type="molecule type" value="Genomic_DNA"/>
</dbReference>
<evidence type="ECO:0000313" key="1">
    <source>
        <dbReference type="EMBL" id="AEF34457.1"/>
    </source>
</evidence>
<reference evidence="1 2" key="1">
    <citation type="journal article" date="2011" name="J. Bacteriol.">
        <title>Complete genome sequence of a novel clinical isolate, the nontuberculous Mycobacterium strain JDM601.</title>
        <authorList>
            <person name="Zhang Z.Y."/>
            <person name="Sun Z.Q."/>
            <person name="Wang Z.L."/>
            <person name="Wen Z.L."/>
            <person name="Sun Q.W."/>
            <person name="Zhu Z.Q."/>
            <person name="Song Y.Z."/>
            <person name="Zhao J.W."/>
            <person name="Wang H.H."/>
            <person name="Zhang S.L."/>
            <person name="Guo X.K."/>
        </authorList>
    </citation>
    <scope>NUCLEOTIDE SEQUENCE [LARGE SCALE GENOMIC DNA]</scope>
    <source>
        <strain evidence="1 2">JDM601</strain>
    </source>
</reference>
<sequence>MLDLLGALRRANGRHGYSFWSRSSGASRICQTPRRIHWCVNATLAQHIRPGPLVFVAKFGKTVRSLCEVCEESLGGPVVVAVE</sequence>
<dbReference type="KEGG" id="mjd:JDM601_0457"/>
<dbReference type="STRING" id="875328.JDM601_0457"/>
<dbReference type="AlphaFoldDB" id="F5Z0R8"/>
<protein>
    <submittedName>
        <fullName evidence="1">Uncharacterized protein</fullName>
    </submittedName>
</protein>
<accession>F5Z0R8</accession>
<gene>
    <name evidence="1" type="ordered locus">JDM601_0457</name>
</gene>
<proteinExistence type="predicted"/>
<dbReference type="HOGENOM" id="CLU_2753581_0_0_11"/>
<name>F5Z0R8_MYCSD</name>
<keyword evidence="2" id="KW-1185">Reference proteome</keyword>
<organism evidence="1 2">
    <name type="scientific">Mycolicibacter sinensis (strain JDM601)</name>
    <name type="common">Mycobacterium sinense</name>
    <dbReference type="NCBI Taxonomy" id="875328"/>
    <lineage>
        <taxon>Bacteria</taxon>
        <taxon>Bacillati</taxon>
        <taxon>Actinomycetota</taxon>
        <taxon>Actinomycetes</taxon>
        <taxon>Mycobacteriales</taxon>
        <taxon>Mycobacteriaceae</taxon>
        <taxon>Mycolicibacter</taxon>
    </lineage>
</organism>
<evidence type="ECO:0000313" key="2">
    <source>
        <dbReference type="Proteomes" id="UP000009224"/>
    </source>
</evidence>